<evidence type="ECO:0000259" key="4">
    <source>
        <dbReference type="Pfam" id="PF16573"/>
    </source>
</evidence>
<dbReference type="EMBL" id="JAFNEN010000124">
    <property type="protein sequence ID" value="KAG8193368.1"/>
    <property type="molecule type" value="Genomic_DNA"/>
</dbReference>
<dbReference type="Proteomes" id="UP000827092">
    <property type="component" value="Unassembled WGS sequence"/>
</dbReference>
<evidence type="ECO:0000256" key="1">
    <source>
        <dbReference type="ARBA" id="ARBA00022741"/>
    </source>
</evidence>
<dbReference type="InterPro" id="IPR038238">
    <property type="entry name" value="Clp1_C_sf"/>
</dbReference>
<dbReference type="GO" id="GO:0005634">
    <property type="term" value="C:nucleus"/>
    <property type="evidence" value="ECO:0007669"/>
    <property type="project" value="TreeGrafter"/>
</dbReference>
<evidence type="ECO:0000313" key="6">
    <source>
        <dbReference type="EMBL" id="KAG8193368.1"/>
    </source>
</evidence>
<feature type="domain" description="Clp1 N-terminal" evidence="4">
    <location>
        <begin position="2"/>
        <end position="80"/>
    </location>
</feature>
<organism evidence="6 7">
    <name type="scientific">Oedothorax gibbosus</name>
    <dbReference type="NCBI Taxonomy" id="931172"/>
    <lineage>
        <taxon>Eukaryota</taxon>
        <taxon>Metazoa</taxon>
        <taxon>Ecdysozoa</taxon>
        <taxon>Arthropoda</taxon>
        <taxon>Chelicerata</taxon>
        <taxon>Arachnida</taxon>
        <taxon>Araneae</taxon>
        <taxon>Araneomorphae</taxon>
        <taxon>Entelegynae</taxon>
        <taxon>Araneoidea</taxon>
        <taxon>Linyphiidae</taxon>
        <taxon>Erigoninae</taxon>
        <taxon>Oedothorax</taxon>
    </lineage>
</organism>
<evidence type="ECO:0008006" key="8">
    <source>
        <dbReference type="Google" id="ProtNLM"/>
    </source>
</evidence>
<evidence type="ECO:0000259" key="5">
    <source>
        <dbReference type="Pfam" id="PF16575"/>
    </source>
</evidence>
<dbReference type="Pfam" id="PF16575">
    <property type="entry name" value="CLP1_P"/>
    <property type="match status" value="1"/>
</dbReference>
<comment type="caution">
    <text evidence="6">The sequence shown here is derived from an EMBL/GenBank/DDBJ whole genome shotgun (WGS) entry which is preliminary data.</text>
</comment>
<dbReference type="PANTHER" id="PTHR12755:SF6">
    <property type="entry name" value="POLYRIBONUCLEOTIDE 5'-HYDROXYL-KINASE CLP1"/>
    <property type="match status" value="1"/>
</dbReference>
<dbReference type="InterPro" id="IPR045116">
    <property type="entry name" value="Clp1/Grc3"/>
</dbReference>
<dbReference type="InterPro" id="IPR032324">
    <property type="entry name" value="Clp1_N"/>
</dbReference>
<dbReference type="Gene3D" id="2.60.120.1030">
    <property type="entry name" value="Clp1, DNA binding domain"/>
    <property type="match status" value="1"/>
</dbReference>
<dbReference type="InterPro" id="IPR032319">
    <property type="entry name" value="CLP1_P"/>
</dbReference>
<dbReference type="GO" id="GO:0005524">
    <property type="term" value="F:ATP binding"/>
    <property type="evidence" value="ECO:0007669"/>
    <property type="project" value="UniProtKB-KW"/>
</dbReference>
<accession>A0AAV6VCI4</accession>
<dbReference type="PANTHER" id="PTHR12755">
    <property type="entry name" value="CLEAVAGE/POLYADENYLATION FACTOR IA SUBUNIT CLP1P"/>
    <property type="match status" value="1"/>
</dbReference>
<evidence type="ECO:0000259" key="3">
    <source>
        <dbReference type="Pfam" id="PF06807"/>
    </source>
</evidence>
<dbReference type="GO" id="GO:0051731">
    <property type="term" value="F:polynucleotide 5'-hydroxyl-kinase activity"/>
    <property type="evidence" value="ECO:0007669"/>
    <property type="project" value="InterPro"/>
</dbReference>
<reference evidence="6 7" key="1">
    <citation type="journal article" date="2022" name="Nat. Ecol. Evol.">
        <title>A masculinizing supergene underlies an exaggerated male reproductive morph in a spider.</title>
        <authorList>
            <person name="Hendrickx F."/>
            <person name="De Corte Z."/>
            <person name="Sonet G."/>
            <person name="Van Belleghem S.M."/>
            <person name="Kostlbacher S."/>
            <person name="Vangestel C."/>
        </authorList>
    </citation>
    <scope>NUCLEOTIDE SEQUENCE [LARGE SCALE GENOMIC DNA]</scope>
    <source>
        <strain evidence="6">W744_W776</strain>
    </source>
</reference>
<dbReference type="SUPFAM" id="SSF52540">
    <property type="entry name" value="P-loop containing nucleoside triphosphate hydrolases"/>
    <property type="match status" value="1"/>
</dbReference>
<dbReference type="InterPro" id="IPR027417">
    <property type="entry name" value="P-loop_NTPase"/>
</dbReference>
<protein>
    <recommendedName>
        <fullName evidence="8">Protein CLP1 homolog</fullName>
    </recommendedName>
</protein>
<dbReference type="Gene3D" id="3.40.50.300">
    <property type="entry name" value="P-loop containing nucleotide triphosphate hydrolases"/>
    <property type="match status" value="1"/>
</dbReference>
<dbReference type="InterPro" id="IPR010655">
    <property type="entry name" value="Clp1_C"/>
</dbReference>
<evidence type="ECO:0000313" key="7">
    <source>
        <dbReference type="Proteomes" id="UP000827092"/>
    </source>
</evidence>
<feature type="domain" description="Clp1 C-terminal" evidence="3">
    <location>
        <begin position="290"/>
        <end position="397"/>
    </location>
</feature>
<proteinExistence type="predicted"/>
<dbReference type="Pfam" id="PF16573">
    <property type="entry name" value="CLP1_N"/>
    <property type="match status" value="1"/>
</dbReference>
<evidence type="ECO:0000256" key="2">
    <source>
        <dbReference type="ARBA" id="ARBA00022840"/>
    </source>
</evidence>
<keyword evidence="1" id="KW-0547">Nucleotide-binding</keyword>
<dbReference type="GO" id="GO:0031124">
    <property type="term" value="P:mRNA 3'-end processing"/>
    <property type="evidence" value="ECO:0007669"/>
    <property type="project" value="InterPro"/>
</dbReference>
<dbReference type="Gene3D" id="2.40.30.330">
    <property type="entry name" value="Pre-mRNA cleavage complex subunit Clp1, C-terminal domain"/>
    <property type="match status" value="1"/>
</dbReference>
<name>A0AAV6VCI4_9ARAC</name>
<sequence length="407" mass="45499">MEKKRAVKLTLIDGKAEIFGTDMLLNQGYEFEYPEHVSIAVFSWEGCNLRLSGNPKSVETVRNPLMELNHYMQADLQEQRYIAHEASTKGPVTLVVGPTDVGKSTVCQILLNYATKTEFRPIFVDLDLGQSISSFPGSVGILPVGKPADIIKGFEVTAAKVYHFGYKSPSFNLVLYLVLLKHLANVIKNDLAAASPIVRSSGVIINTCGWVGGHGYDIITHAAKAFEVDRIIVIGDKRLQEQLIEDMPASVKVNYMPKSSGVVERTKLYHIQSREAKILNYFYGRQFSDYMITVPFSDVRIYTVPEEHATDDTKVDYLSVDIKSIKIQPVALSTGLKEQVLAMMKVPKSVETVPDDLVTTEVMGFVMILDVNLKAQFIQFKCPDFKSLPTKYFLMGEKKSDEHITVE</sequence>
<dbReference type="Pfam" id="PF06807">
    <property type="entry name" value="Clp1"/>
    <property type="match status" value="1"/>
</dbReference>
<feature type="domain" description="Clp1 P-loop" evidence="5">
    <location>
        <begin position="97"/>
        <end position="284"/>
    </location>
</feature>
<dbReference type="InterPro" id="IPR038239">
    <property type="entry name" value="Clp1_N_sf"/>
</dbReference>
<keyword evidence="7" id="KW-1185">Reference proteome</keyword>
<dbReference type="GO" id="GO:0006388">
    <property type="term" value="P:tRNA splicing, via endonucleolytic cleavage and ligation"/>
    <property type="evidence" value="ECO:0007669"/>
    <property type="project" value="TreeGrafter"/>
</dbReference>
<keyword evidence="2" id="KW-0067">ATP-binding</keyword>
<gene>
    <name evidence="6" type="ORF">JTE90_022996</name>
</gene>
<dbReference type="AlphaFoldDB" id="A0AAV6VCI4"/>